<organism evidence="1 2">
    <name type="scientific">Suillus fuscotomentosus</name>
    <dbReference type="NCBI Taxonomy" id="1912939"/>
    <lineage>
        <taxon>Eukaryota</taxon>
        <taxon>Fungi</taxon>
        <taxon>Dikarya</taxon>
        <taxon>Basidiomycota</taxon>
        <taxon>Agaricomycotina</taxon>
        <taxon>Agaricomycetes</taxon>
        <taxon>Agaricomycetidae</taxon>
        <taxon>Boletales</taxon>
        <taxon>Suillineae</taxon>
        <taxon>Suillaceae</taxon>
        <taxon>Suillus</taxon>
    </lineage>
</organism>
<protein>
    <submittedName>
        <fullName evidence="1">Uncharacterized protein</fullName>
    </submittedName>
</protein>
<name>A0AAD4DQ78_9AGAM</name>
<gene>
    <name evidence="1" type="ORF">F5891DRAFT_1198524</name>
</gene>
<keyword evidence="2" id="KW-1185">Reference proteome</keyword>
<dbReference type="EMBL" id="JABBWK010000155">
    <property type="protein sequence ID" value="KAG1889651.1"/>
    <property type="molecule type" value="Genomic_DNA"/>
</dbReference>
<accession>A0AAD4DQ78</accession>
<dbReference type="AlphaFoldDB" id="A0AAD4DQ78"/>
<evidence type="ECO:0000313" key="1">
    <source>
        <dbReference type="EMBL" id="KAG1889651.1"/>
    </source>
</evidence>
<dbReference type="RefSeq" id="XP_041217512.1">
    <property type="nucleotide sequence ID" value="XM_041368644.1"/>
</dbReference>
<sequence>MDVDDANPATQPTFLGDYDLDDSLKLQALDDDSDLEPPPLAQKHMSRSIFPDFDLPVVSQKRKISPLRDDDDLLISSEVEIVGGIKNEPTEPVPMRRLTSTTNVTATLKAPPAKWVKSESSGTMDPPHIIAAPSRAMACSAYRKKHLPQGCQDGNKWAREFIPTIICYIGDQDEVWTLSDDILCPILQSIWNVVYKTKTPHTVEADGAVIALTLQHLSEWRNTISNVALVILTNFMSSQGDLKTDQCYALK</sequence>
<proteinExistence type="predicted"/>
<dbReference type="GeneID" id="64662942"/>
<dbReference type="Proteomes" id="UP001195769">
    <property type="component" value="Unassembled WGS sequence"/>
</dbReference>
<reference evidence="1" key="1">
    <citation type="journal article" date="2020" name="New Phytol.">
        <title>Comparative genomics reveals dynamic genome evolution in host specialist ectomycorrhizal fungi.</title>
        <authorList>
            <person name="Lofgren L.A."/>
            <person name="Nguyen N.H."/>
            <person name="Vilgalys R."/>
            <person name="Ruytinx J."/>
            <person name="Liao H.L."/>
            <person name="Branco S."/>
            <person name="Kuo A."/>
            <person name="LaButti K."/>
            <person name="Lipzen A."/>
            <person name="Andreopoulos W."/>
            <person name="Pangilinan J."/>
            <person name="Riley R."/>
            <person name="Hundley H."/>
            <person name="Na H."/>
            <person name="Barry K."/>
            <person name="Grigoriev I.V."/>
            <person name="Stajich J.E."/>
            <person name="Kennedy P.G."/>
        </authorList>
    </citation>
    <scope>NUCLEOTIDE SEQUENCE</scope>
    <source>
        <strain evidence="1">FC203</strain>
    </source>
</reference>
<comment type="caution">
    <text evidence="1">The sequence shown here is derived from an EMBL/GenBank/DDBJ whole genome shotgun (WGS) entry which is preliminary data.</text>
</comment>
<evidence type="ECO:0000313" key="2">
    <source>
        <dbReference type="Proteomes" id="UP001195769"/>
    </source>
</evidence>